<name>A0A0A2G7N6_9PORP</name>
<dbReference type="Proteomes" id="UP000030134">
    <property type="component" value="Unassembled WGS sequence"/>
</dbReference>
<protein>
    <recommendedName>
        <fullName evidence="3">DUF5053 domain-containing protein</fullName>
    </recommendedName>
</protein>
<evidence type="ECO:0000313" key="1">
    <source>
        <dbReference type="EMBL" id="KGN98437.1"/>
    </source>
</evidence>
<evidence type="ECO:0008006" key="3">
    <source>
        <dbReference type="Google" id="ProtNLM"/>
    </source>
</evidence>
<evidence type="ECO:0000313" key="2">
    <source>
        <dbReference type="Proteomes" id="UP000030134"/>
    </source>
</evidence>
<dbReference type="RefSeq" id="WP_036883127.1">
    <property type="nucleotide sequence ID" value="NZ_JQZW01000006.1"/>
</dbReference>
<reference evidence="1 2" key="1">
    <citation type="submission" date="2014-08" db="EMBL/GenBank/DDBJ databases">
        <title>Porphyromonas gingivicanis strain:COT-022_OH1391 Genome sequencing.</title>
        <authorList>
            <person name="Wallis C."/>
            <person name="Deusch O."/>
            <person name="O'Flynn C."/>
            <person name="Davis I."/>
            <person name="Jospin G."/>
            <person name="Darling A.E."/>
            <person name="Coil D.A."/>
            <person name="Alexiev A."/>
            <person name="Horsfall A."/>
            <person name="Kirkwood N."/>
            <person name="Harris S."/>
            <person name="Eisen J.A."/>
        </authorList>
    </citation>
    <scope>NUCLEOTIDE SEQUENCE [LARGE SCALE GENOMIC DNA]</scope>
    <source>
        <strain evidence="2">COT-022 OH1391</strain>
    </source>
</reference>
<dbReference type="InterPro" id="IPR032483">
    <property type="entry name" value="DUF5053"/>
</dbReference>
<dbReference type="EMBL" id="JQZW01000006">
    <property type="protein sequence ID" value="KGN98437.1"/>
    <property type="molecule type" value="Genomic_DNA"/>
</dbReference>
<comment type="caution">
    <text evidence="1">The sequence shown here is derived from an EMBL/GenBank/DDBJ whole genome shotgun (WGS) entry which is preliminary data.</text>
</comment>
<sequence length="83" mass="9678">METVQKVKKSTMEIVKDIALDISWQQIAKRYFGKSSSWLYSKLHERDLNKTGTPFKFTESEQEQLKGALCDLANRIRRVADEL</sequence>
<dbReference type="eggNOG" id="ENOG5033235">
    <property type="taxonomic scope" value="Bacteria"/>
</dbReference>
<accession>A0A0A2G7N6</accession>
<organism evidence="1 2">
    <name type="scientific">Porphyromonas gingivicanis</name>
    <dbReference type="NCBI Taxonomy" id="266762"/>
    <lineage>
        <taxon>Bacteria</taxon>
        <taxon>Pseudomonadati</taxon>
        <taxon>Bacteroidota</taxon>
        <taxon>Bacteroidia</taxon>
        <taxon>Bacteroidales</taxon>
        <taxon>Porphyromonadaceae</taxon>
        <taxon>Porphyromonas</taxon>
    </lineage>
</organism>
<proteinExistence type="predicted"/>
<keyword evidence="2" id="KW-1185">Reference proteome</keyword>
<dbReference type="AlphaFoldDB" id="A0A0A2G7N6"/>
<dbReference type="OrthoDB" id="1072895at2"/>
<gene>
    <name evidence="1" type="ORF">HQ36_02165</name>
</gene>
<dbReference type="Pfam" id="PF16476">
    <property type="entry name" value="DUF5053"/>
    <property type="match status" value="1"/>
</dbReference>